<gene>
    <name evidence="1" type="ORF">AVEN_187822_1</name>
</gene>
<proteinExistence type="predicted"/>
<dbReference type="AlphaFoldDB" id="A0A4Y2M614"/>
<organism evidence="1 2">
    <name type="scientific">Araneus ventricosus</name>
    <name type="common">Orbweaver spider</name>
    <name type="synonym">Epeira ventricosa</name>
    <dbReference type="NCBI Taxonomy" id="182803"/>
    <lineage>
        <taxon>Eukaryota</taxon>
        <taxon>Metazoa</taxon>
        <taxon>Ecdysozoa</taxon>
        <taxon>Arthropoda</taxon>
        <taxon>Chelicerata</taxon>
        <taxon>Arachnida</taxon>
        <taxon>Araneae</taxon>
        <taxon>Araneomorphae</taxon>
        <taxon>Entelegynae</taxon>
        <taxon>Araneoidea</taxon>
        <taxon>Araneidae</taxon>
        <taxon>Araneus</taxon>
    </lineage>
</organism>
<dbReference type="Proteomes" id="UP000499080">
    <property type="component" value="Unassembled WGS sequence"/>
</dbReference>
<protein>
    <submittedName>
        <fullName evidence="1">Uncharacterized protein</fullName>
    </submittedName>
</protein>
<accession>A0A4Y2M614</accession>
<evidence type="ECO:0000313" key="1">
    <source>
        <dbReference type="EMBL" id="GBN22518.1"/>
    </source>
</evidence>
<reference evidence="1 2" key="1">
    <citation type="journal article" date="2019" name="Sci. Rep.">
        <title>Orb-weaving spider Araneus ventricosus genome elucidates the spidroin gene catalogue.</title>
        <authorList>
            <person name="Kono N."/>
            <person name="Nakamura H."/>
            <person name="Ohtoshi R."/>
            <person name="Moran D.A.P."/>
            <person name="Shinohara A."/>
            <person name="Yoshida Y."/>
            <person name="Fujiwara M."/>
            <person name="Mori M."/>
            <person name="Tomita M."/>
            <person name="Arakawa K."/>
        </authorList>
    </citation>
    <scope>NUCLEOTIDE SEQUENCE [LARGE SCALE GENOMIC DNA]</scope>
</reference>
<dbReference type="EMBL" id="BGPR01006873">
    <property type="protein sequence ID" value="GBN22518.1"/>
    <property type="molecule type" value="Genomic_DNA"/>
</dbReference>
<name>A0A4Y2M614_ARAVE</name>
<keyword evidence="2" id="KW-1185">Reference proteome</keyword>
<evidence type="ECO:0000313" key="2">
    <source>
        <dbReference type="Proteomes" id="UP000499080"/>
    </source>
</evidence>
<comment type="caution">
    <text evidence="1">The sequence shown here is derived from an EMBL/GenBank/DDBJ whole genome shotgun (WGS) entry which is preliminary data.</text>
</comment>
<sequence length="71" mass="8378">MELYFVQFAKPLVGIDVVVFEDAEGKASLFFEFGPVCEDVDLEFELWLWEAFCFFFVWDVSSLSTHCEEHR</sequence>
<feature type="non-terminal residue" evidence="1">
    <location>
        <position position="71"/>
    </location>
</feature>